<evidence type="ECO:0008006" key="4">
    <source>
        <dbReference type="Google" id="ProtNLM"/>
    </source>
</evidence>
<evidence type="ECO:0000256" key="1">
    <source>
        <dbReference type="SAM" id="SignalP"/>
    </source>
</evidence>
<dbReference type="Proteomes" id="UP001497623">
    <property type="component" value="Unassembled WGS sequence"/>
</dbReference>
<evidence type="ECO:0000313" key="2">
    <source>
        <dbReference type="EMBL" id="CAL4096080.1"/>
    </source>
</evidence>
<feature type="non-terminal residue" evidence="2">
    <location>
        <position position="1"/>
    </location>
</feature>
<accession>A0AAV2QUE7</accession>
<feature type="chain" id="PRO_5043774608" description="Protein sleepless" evidence="1">
    <location>
        <begin position="28"/>
        <end position="123"/>
    </location>
</feature>
<organism evidence="2 3">
    <name type="scientific">Meganyctiphanes norvegica</name>
    <name type="common">Northern krill</name>
    <name type="synonym">Thysanopoda norvegica</name>
    <dbReference type="NCBI Taxonomy" id="48144"/>
    <lineage>
        <taxon>Eukaryota</taxon>
        <taxon>Metazoa</taxon>
        <taxon>Ecdysozoa</taxon>
        <taxon>Arthropoda</taxon>
        <taxon>Crustacea</taxon>
        <taxon>Multicrustacea</taxon>
        <taxon>Malacostraca</taxon>
        <taxon>Eumalacostraca</taxon>
        <taxon>Eucarida</taxon>
        <taxon>Euphausiacea</taxon>
        <taxon>Euphausiidae</taxon>
        <taxon>Meganyctiphanes</taxon>
    </lineage>
</organism>
<gene>
    <name evidence="2" type="ORF">MNOR_LOCUS15565</name>
</gene>
<proteinExistence type="predicted"/>
<reference evidence="2 3" key="1">
    <citation type="submission" date="2024-05" db="EMBL/GenBank/DDBJ databases">
        <authorList>
            <person name="Wallberg A."/>
        </authorList>
    </citation>
    <scope>NUCLEOTIDE SEQUENCE [LARGE SCALE GENOMIC DNA]</scope>
</reference>
<comment type="caution">
    <text evidence="2">The sequence shown here is derived from an EMBL/GenBank/DDBJ whole genome shotgun (WGS) entry which is preliminary data.</text>
</comment>
<dbReference type="EMBL" id="CAXKWB010009787">
    <property type="protein sequence ID" value="CAL4096080.1"/>
    <property type="molecule type" value="Genomic_DNA"/>
</dbReference>
<feature type="signal peptide" evidence="1">
    <location>
        <begin position="1"/>
        <end position="27"/>
    </location>
</feature>
<dbReference type="AlphaFoldDB" id="A0AAV2QUE7"/>
<keyword evidence="1" id="KW-0732">Signal</keyword>
<protein>
    <recommendedName>
        <fullName evidence="4">Protein sleepless</fullName>
    </recommendedName>
</protein>
<keyword evidence="3" id="KW-1185">Reference proteome</keyword>
<sequence length="123" mass="13483">ISQCTMTCVTHLLTLLLAAAIVQQGTCITCYYCSNDPDTHPYPYDASCADPDYASTDKLYIVESSISKNCYTGIFNDGVVTRGVVSGQFDACEYYSSRIYCNCTHDFCNTSMCPQCNSTSPIV</sequence>
<name>A0AAV2QUE7_MEGNR</name>
<evidence type="ECO:0000313" key="3">
    <source>
        <dbReference type="Proteomes" id="UP001497623"/>
    </source>
</evidence>